<dbReference type="PROSITE" id="PS51232">
    <property type="entry name" value="GBD_FH3"/>
    <property type="match status" value="1"/>
</dbReference>
<evidence type="ECO:0000259" key="8">
    <source>
        <dbReference type="PROSITE" id="PS51232"/>
    </source>
</evidence>
<dbReference type="InterPro" id="IPR051412">
    <property type="entry name" value="Formin_Homology_Diaphanous_sf"/>
</dbReference>
<evidence type="ECO:0000256" key="6">
    <source>
        <dbReference type="SAM" id="MobiDB-lite"/>
    </source>
</evidence>
<dbReference type="Proteomes" id="UP001152798">
    <property type="component" value="Chromosome 3"/>
</dbReference>
<evidence type="ECO:0000259" key="9">
    <source>
        <dbReference type="PROSITE" id="PS51444"/>
    </source>
</evidence>
<feature type="domain" description="GBD/FH3" evidence="8">
    <location>
        <begin position="60"/>
        <end position="415"/>
    </location>
</feature>
<dbReference type="InterPro" id="IPR014768">
    <property type="entry name" value="GBD/FH3_dom"/>
</dbReference>
<dbReference type="GO" id="GO:0005884">
    <property type="term" value="C:actin filament"/>
    <property type="evidence" value="ECO:0007669"/>
    <property type="project" value="TreeGrafter"/>
</dbReference>
<dbReference type="AlphaFoldDB" id="A0A9P0H8C9"/>
<feature type="region of interest" description="Disordered" evidence="6">
    <location>
        <begin position="484"/>
        <end position="570"/>
    </location>
</feature>
<dbReference type="SUPFAM" id="SSF48371">
    <property type="entry name" value="ARM repeat"/>
    <property type="match status" value="1"/>
</dbReference>
<dbReference type="Pfam" id="PF06371">
    <property type="entry name" value="Drf_GBD"/>
    <property type="match status" value="1"/>
</dbReference>
<dbReference type="SUPFAM" id="SSF101447">
    <property type="entry name" value="Formin homology 2 domain (FH2 domain)"/>
    <property type="match status" value="1"/>
</dbReference>
<evidence type="ECO:0000259" key="7">
    <source>
        <dbReference type="PROSITE" id="PS51231"/>
    </source>
</evidence>
<dbReference type="SMART" id="SM01139">
    <property type="entry name" value="Drf_FH3"/>
    <property type="match status" value="1"/>
</dbReference>
<dbReference type="InterPro" id="IPR016024">
    <property type="entry name" value="ARM-type_fold"/>
</dbReference>
<evidence type="ECO:0000313" key="11">
    <source>
        <dbReference type="Proteomes" id="UP001152798"/>
    </source>
</evidence>
<evidence type="ECO:0000256" key="5">
    <source>
        <dbReference type="SAM" id="Coils"/>
    </source>
</evidence>
<name>A0A9P0H8C9_NEZVI</name>
<keyword evidence="3" id="KW-0963">Cytoplasm</keyword>
<dbReference type="InterPro" id="IPR010465">
    <property type="entry name" value="Drf_DAD"/>
</dbReference>
<accession>A0A9P0H8C9</accession>
<keyword evidence="4 5" id="KW-0175">Coiled coil</keyword>
<keyword evidence="11" id="KW-1185">Reference proteome</keyword>
<dbReference type="EMBL" id="OV725079">
    <property type="protein sequence ID" value="CAH1397161.1"/>
    <property type="molecule type" value="Genomic_DNA"/>
</dbReference>
<dbReference type="Gene3D" id="1.10.20.40">
    <property type="entry name" value="Formin, diaphanous GTPase-binding domain"/>
    <property type="match status" value="1"/>
</dbReference>
<dbReference type="OrthoDB" id="1104827at2759"/>
<dbReference type="GO" id="GO:0030041">
    <property type="term" value="P:actin filament polymerization"/>
    <property type="evidence" value="ECO:0007669"/>
    <property type="project" value="TreeGrafter"/>
</dbReference>
<dbReference type="InterPro" id="IPR042201">
    <property type="entry name" value="FH2_Formin_sf"/>
</dbReference>
<feature type="coiled-coil region" evidence="5">
    <location>
        <begin position="427"/>
        <end position="480"/>
    </location>
</feature>
<reference evidence="10" key="1">
    <citation type="submission" date="2022-01" db="EMBL/GenBank/DDBJ databases">
        <authorList>
            <person name="King R."/>
        </authorList>
    </citation>
    <scope>NUCLEOTIDE SEQUENCE</scope>
</reference>
<evidence type="ECO:0008006" key="12">
    <source>
        <dbReference type="Google" id="ProtNLM"/>
    </source>
</evidence>
<feature type="compositionally biased region" description="Pro residues" evidence="6">
    <location>
        <begin position="492"/>
        <end position="564"/>
    </location>
</feature>
<dbReference type="Gene3D" id="6.10.30.30">
    <property type="match status" value="1"/>
</dbReference>
<dbReference type="InterPro" id="IPR014767">
    <property type="entry name" value="DAD_dom"/>
</dbReference>
<dbReference type="Gene3D" id="1.10.238.150">
    <property type="entry name" value="Formin, FH3 diaphanous domain"/>
    <property type="match status" value="1"/>
</dbReference>
<dbReference type="InterPro" id="IPR010473">
    <property type="entry name" value="GTPase-bd"/>
</dbReference>
<dbReference type="PANTHER" id="PTHR45691">
    <property type="entry name" value="PROTEIN DIAPHANOUS"/>
    <property type="match status" value="1"/>
</dbReference>
<dbReference type="Pfam" id="PF06345">
    <property type="entry name" value="Drf_DAD"/>
    <property type="match status" value="1"/>
</dbReference>
<feature type="domain" description="FH2" evidence="9">
    <location>
        <begin position="570"/>
        <end position="969"/>
    </location>
</feature>
<dbReference type="PROSITE" id="PS51231">
    <property type="entry name" value="DAD"/>
    <property type="match status" value="1"/>
</dbReference>
<dbReference type="GO" id="GO:0031267">
    <property type="term" value="F:small GTPase binding"/>
    <property type="evidence" value="ECO:0007669"/>
    <property type="project" value="InterPro"/>
</dbReference>
<evidence type="ECO:0000256" key="4">
    <source>
        <dbReference type="ARBA" id="ARBA00023054"/>
    </source>
</evidence>
<dbReference type="SMART" id="SM01140">
    <property type="entry name" value="Drf_GBD"/>
    <property type="match status" value="1"/>
</dbReference>
<dbReference type="InterPro" id="IPR010472">
    <property type="entry name" value="FH3_dom"/>
</dbReference>
<dbReference type="Gene3D" id="1.25.10.10">
    <property type="entry name" value="Leucine-rich Repeat Variant"/>
    <property type="match status" value="1"/>
</dbReference>
<dbReference type="InterPro" id="IPR011989">
    <property type="entry name" value="ARM-like"/>
</dbReference>
<dbReference type="SMART" id="SM00498">
    <property type="entry name" value="FH2"/>
    <property type="match status" value="1"/>
</dbReference>
<organism evidence="10 11">
    <name type="scientific">Nezara viridula</name>
    <name type="common">Southern green stink bug</name>
    <name type="synonym">Cimex viridulus</name>
    <dbReference type="NCBI Taxonomy" id="85310"/>
    <lineage>
        <taxon>Eukaryota</taxon>
        <taxon>Metazoa</taxon>
        <taxon>Ecdysozoa</taxon>
        <taxon>Arthropoda</taxon>
        <taxon>Hexapoda</taxon>
        <taxon>Insecta</taxon>
        <taxon>Pterygota</taxon>
        <taxon>Neoptera</taxon>
        <taxon>Paraneoptera</taxon>
        <taxon>Hemiptera</taxon>
        <taxon>Heteroptera</taxon>
        <taxon>Panheteroptera</taxon>
        <taxon>Pentatomomorpha</taxon>
        <taxon>Pentatomoidea</taxon>
        <taxon>Pentatomidae</taxon>
        <taxon>Pentatominae</taxon>
        <taxon>Nezara</taxon>
    </lineage>
</organism>
<dbReference type="PANTHER" id="PTHR45691:SF6">
    <property type="entry name" value="PROTEIN DIAPHANOUS"/>
    <property type="match status" value="1"/>
</dbReference>
<evidence type="ECO:0000256" key="3">
    <source>
        <dbReference type="ARBA" id="ARBA00022490"/>
    </source>
</evidence>
<evidence type="ECO:0000256" key="2">
    <source>
        <dbReference type="ARBA" id="ARBA00008214"/>
    </source>
</evidence>
<evidence type="ECO:0000256" key="1">
    <source>
        <dbReference type="ARBA" id="ARBA00004496"/>
    </source>
</evidence>
<dbReference type="GO" id="GO:0005737">
    <property type="term" value="C:cytoplasm"/>
    <property type="evidence" value="ECO:0007669"/>
    <property type="project" value="UniProtKB-SubCell"/>
</dbReference>
<dbReference type="PROSITE" id="PS51444">
    <property type="entry name" value="FH2"/>
    <property type="match status" value="1"/>
</dbReference>
<feature type="coiled-coil region" evidence="5">
    <location>
        <begin position="949"/>
        <end position="982"/>
    </location>
</feature>
<gene>
    <name evidence="10" type="ORF">NEZAVI_LOCUS7061</name>
</gene>
<proteinExistence type="inferred from homology"/>
<dbReference type="Pfam" id="PF02181">
    <property type="entry name" value="FH2"/>
    <property type="match status" value="1"/>
</dbReference>
<feature type="region of interest" description="Disordered" evidence="6">
    <location>
        <begin position="22"/>
        <end position="51"/>
    </location>
</feature>
<dbReference type="GO" id="GO:0003779">
    <property type="term" value="F:actin binding"/>
    <property type="evidence" value="ECO:0007669"/>
    <property type="project" value="InterPro"/>
</dbReference>
<feature type="domain" description="DAD" evidence="7">
    <location>
        <begin position="990"/>
        <end position="1018"/>
    </location>
</feature>
<comment type="subcellular location">
    <subcellularLocation>
        <location evidence="1">Cytoplasm</location>
    </subcellularLocation>
</comment>
<dbReference type="InterPro" id="IPR015425">
    <property type="entry name" value="FH2_Formin"/>
</dbReference>
<feature type="region of interest" description="Disordered" evidence="6">
    <location>
        <begin position="1010"/>
        <end position="1038"/>
    </location>
</feature>
<dbReference type="Gene3D" id="1.20.58.2220">
    <property type="entry name" value="Formin, FH2 domain"/>
    <property type="match status" value="1"/>
</dbReference>
<protein>
    <recommendedName>
        <fullName evidence="12">Protein diaphanous</fullName>
    </recommendedName>
</protein>
<dbReference type="Pfam" id="PF06367">
    <property type="entry name" value="Drf_FH3"/>
    <property type="match status" value="1"/>
</dbReference>
<comment type="similarity">
    <text evidence="2">Belongs to the formin homology family. Diaphanous subfamily.</text>
</comment>
<sequence length="1057" mass="119273">MKSTKPTTLALAVAVNETLDGLFGRPSKKESMRIAPGSGYKPRPHSEGDLSEQDIQEKIIEDLDELALNKKLEEILNDMNLSEEKKSEVRNLPIRSKQAMLVNHYKDRNNLDKPADFINYLHLNDLSLNKLYTCVASLKVSLTNNPVSWVQEFGSAGLKAVLHTLNRCYSNNDRNHDRIQYECLRCIKAIMNNTVGLKEVFQQNEALVMVARSLEATRPLIMLEAVKILAAVCLVPPDGHGKVLEAITINGELKEIERFSPIVAGLQTKSNDTVRVACLQLINAIISTPDEVDFKIHLRNEMMRVGLFDLLDVLEKDASEDLNLTLQLKVFNDQKEDDFYEFSQRFDNLRLEFDDINECFEVLKNFVMDTPSEPYFLSILQHLLFIRDDSLIRPAYYKLIEECVSQIVLNKAGTDPDFRGRNFQIDVQNLLENLAEKSKNEDEERIKGLLRQIEELSAKQQEKEAELALAKKTIQEYQTSGVVKVNGSSGKAPPPPPMPGSGIPPPPPMGGGPPPPPMPGNMGPPPPPPPPGFSGPPPPPPPPGMGPPMPPPLGMTPLAKPPEVLPHGLKPKKKWNVEGIKRANWKTILPQKLSEKSFWVKVQEEQLASPDILDGLAVKFSSKPPQKKNEDVVDRSGTLKKVKLLRVLDSKAAQNLSILLGGCLKHLTYADVKRYILNCDTTVLTENILESLIAYLPPPEQLKRLTELKVDYNELTEAEQFALTLAEIKRLLPKLKSMKFRIHHPEMVQDIKPDIVAGTTACEEIKKSKKFAKILELILLMGNYMNSGSRNGQAYAFEMNFLPKLSATKDLENKMTLMHYLVDTIERKFPELLTFGDELMHVDRAARVSVDSIQKSLRIMENNLKNLETDLANNRVPQNEDDKFAEIMGEFAKQAKKECAVLNSMFSKLETLYSDIAEYYSFEKQKYTLEEFFSDLKGFMDGFYQAHKENVMSREAEEKARRAKEAREKAELEKAERAARKRALVDMSATQTQEGVMDSLLEALQTGSAFSRDQKRKRGGPRPVGAERRAQLNRSRSRTGLVSRELARYSFDFMIIN</sequence>
<dbReference type="InterPro" id="IPR044933">
    <property type="entry name" value="DIA_GBD_sf"/>
</dbReference>
<dbReference type="Gene3D" id="1.20.58.630">
    <property type="match status" value="1"/>
</dbReference>
<evidence type="ECO:0000313" key="10">
    <source>
        <dbReference type="EMBL" id="CAH1397161.1"/>
    </source>
</evidence>